<feature type="region of interest" description="Disordered" evidence="2">
    <location>
        <begin position="382"/>
        <end position="407"/>
    </location>
</feature>
<dbReference type="InterPro" id="IPR009003">
    <property type="entry name" value="Peptidase_S1_PA"/>
</dbReference>
<feature type="chain" id="PRO_5045962550" evidence="4">
    <location>
        <begin position="35"/>
        <end position="435"/>
    </location>
</feature>
<evidence type="ECO:0000256" key="4">
    <source>
        <dbReference type="SAM" id="SignalP"/>
    </source>
</evidence>
<dbReference type="InterPro" id="IPR019734">
    <property type="entry name" value="TPR_rpt"/>
</dbReference>
<feature type="repeat" description="TPR" evidence="1">
    <location>
        <begin position="272"/>
        <end position="305"/>
    </location>
</feature>
<gene>
    <name evidence="5" type="ORF">VZC37_09950</name>
</gene>
<reference evidence="5 6" key="1">
    <citation type="submission" date="2024-01" db="EMBL/GenBank/DDBJ databases">
        <title>Draft genome sequence of Gordonia sp. LSe1-13.</title>
        <authorList>
            <person name="Suphannarot A."/>
            <person name="Mingma R."/>
        </authorList>
    </citation>
    <scope>NUCLEOTIDE SEQUENCE [LARGE SCALE GENOMIC DNA]</scope>
    <source>
        <strain evidence="5 6">LSe1-13</strain>
    </source>
</reference>
<dbReference type="Proteomes" id="UP001347146">
    <property type="component" value="Unassembled WGS sequence"/>
</dbReference>
<protein>
    <submittedName>
        <fullName evidence="5">Trypsin-like peptidase domain-containing protein</fullName>
    </submittedName>
</protein>
<dbReference type="Pfam" id="PF13365">
    <property type="entry name" value="Trypsin_2"/>
    <property type="match status" value="1"/>
</dbReference>
<dbReference type="InterPro" id="IPR001940">
    <property type="entry name" value="Peptidase_S1C"/>
</dbReference>
<dbReference type="RefSeq" id="WP_330432293.1">
    <property type="nucleotide sequence ID" value="NZ_JAZDUF010000002.1"/>
</dbReference>
<dbReference type="PANTHER" id="PTHR43019:SF23">
    <property type="entry name" value="PROTEASE DO-LIKE 5, CHLOROPLASTIC"/>
    <property type="match status" value="1"/>
</dbReference>
<name>A0ABU7MCT5_9ACTN</name>
<accession>A0ABU7MCT5</accession>
<keyword evidence="1" id="KW-0802">TPR repeat</keyword>
<keyword evidence="6" id="KW-1185">Reference proteome</keyword>
<keyword evidence="3" id="KW-0472">Membrane</keyword>
<dbReference type="SUPFAM" id="SSF50494">
    <property type="entry name" value="Trypsin-like serine proteases"/>
    <property type="match status" value="1"/>
</dbReference>
<keyword evidence="3" id="KW-0812">Transmembrane</keyword>
<dbReference type="EMBL" id="JAZDUF010000002">
    <property type="protein sequence ID" value="MEE3850658.1"/>
    <property type="molecule type" value="Genomic_DNA"/>
</dbReference>
<evidence type="ECO:0000313" key="5">
    <source>
        <dbReference type="EMBL" id="MEE3850658.1"/>
    </source>
</evidence>
<sequence>MGSTHRSSSRVGAAALAALMAAGAVAWTAPTAMADTPPDDSPATRAAAVIRPSIVYLESNVPGVSTSRCTGFVVNPDGYIATAGHCVDPDHVAYGQSALDSGNRTLDRIEATGLHVSVLGAGQSGEDVKPVPARVVDVRPMRQGDVALLKVPLTNLPSSELSTAEPEVGTPVQSIGYPASTESVTDYSLEPTAKSGTVSALKTLGTAPVIEVSAAMSPGMSGGPTITDDGKVLGVNSFRPSGEPGAFNYVSAVSELREMMKNNGVTSELSPADGAYREGLGAYYAGDYDDAIKNFDNSIALSPGYPNAFPKRTEAVRRREAAGAGYGSSNLVSMILIAAGVLVGLALVGWLAYYLYTHRGNRARNDVPSDVLPAGSYPAPQAHSVGAGGAAPPPPPASGGAMTTSPPAAGARCDNCGFELPPGQAFCGRCGKRQE</sequence>
<feature type="signal peptide" evidence="4">
    <location>
        <begin position="1"/>
        <end position="34"/>
    </location>
</feature>
<evidence type="ECO:0000313" key="6">
    <source>
        <dbReference type="Proteomes" id="UP001347146"/>
    </source>
</evidence>
<keyword evidence="4" id="KW-0732">Signal</keyword>
<feature type="transmembrane region" description="Helical" evidence="3">
    <location>
        <begin position="331"/>
        <end position="356"/>
    </location>
</feature>
<dbReference type="InterPro" id="IPR043504">
    <property type="entry name" value="Peptidase_S1_PA_chymotrypsin"/>
</dbReference>
<dbReference type="PROSITE" id="PS50005">
    <property type="entry name" value="TPR"/>
    <property type="match status" value="1"/>
</dbReference>
<dbReference type="PANTHER" id="PTHR43019">
    <property type="entry name" value="SERINE ENDOPROTEASE DEGS"/>
    <property type="match status" value="1"/>
</dbReference>
<evidence type="ECO:0000256" key="2">
    <source>
        <dbReference type="SAM" id="MobiDB-lite"/>
    </source>
</evidence>
<comment type="caution">
    <text evidence="5">The sequence shown here is derived from an EMBL/GenBank/DDBJ whole genome shotgun (WGS) entry which is preliminary data.</text>
</comment>
<proteinExistence type="predicted"/>
<evidence type="ECO:0000256" key="3">
    <source>
        <dbReference type="SAM" id="Phobius"/>
    </source>
</evidence>
<evidence type="ECO:0000256" key="1">
    <source>
        <dbReference type="PROSITE-ProRule" id="PRU00339"/>
    </source>
</evidence>
<dbReference type="Gene3D" id="2.40.10.10">
    <property type="entry name" value="Trypsin-like serine proteases"/>
    <property type="match status" value="2"/>
</dbReference>
<organism evidence="5 6">
    <name type="scientific">Gordonia sesuvii</name>
    <dbReference type="NCBI Taxonomy" id="3116777"/>
    <lineage>
        <taxon>Bacteria</taxon>
        <taxon>Bacillati</taxon>
        <taxon>Actinomycetota</taxon>
        <taxon>Actinomycetes</taxon>
        <taxon>Mycobacteriales</taxon>
        <taxon>Gordoniaceae</taxon>
        <taxon>Gordonia</taxon>
    </lineage>
</organism>
<dbReference type="PRINTS" id="PR00834">
    <property type="entry name" value="PROTEASES2C"/>
</dbReference>
<keyword evidence="3" id="KW-1133">Transmembrane helix</keyword>